<feature type="domain" description="Gfo/Idh/MocA-like oxidoreductase bacterial type C-terminal" evidence="4">
    <location>
        <begin position="301"/>
        <end position="358"/>
    </location>
</feature>
<gene>
    <name evidence="5" type="ORF">MGWOODY_Mmi1161</name>
</gene>
<dbReference type="Pfam" id="PF01408">
    <property type="entry name" value="GFO_IDH_MocA"/>
    <property type="match status" value="1"/>
</dbReference>
<protein>
    <submittedName>
        <fullName evidence="5">Myo-inositol 2-dehydrogenase</fullName>
        <ecNumber evidence="5">1.1.1.18</ecNumber>
    </submittedName>
</protein>
<dbReference type="Pfam" id="PF19051">
    <property type="entry name" value="GFO_IDH_MocA_C2"/>
    <property type="match status" value="1"/>
</dbReference>
<organism evidence="5">
    <name type="scientific">hydrothermal vent metagenome</name>
    <dbReference type="NCBI Taxonomy" id="652676"/>
    <lineage>
        <taxon>unclassified sequences</taxon>
        <taxon>metagenomes</taxon>
        <taxon>ecological metagenomes</taxon>
    </lineage>
</organism>
<dbReference type="InterPro" id="IPR043906">
    <property type="entry name" value="Gfo/Idh/MocA_OxRdtase_bact_C"/>
</dbReference>
<dbReference type="SUPFAM" id="SSF51735">
    <property type="entry name" value="NAD(P)-binding Rossmann-fold domains"/>
    <property type="match status" value="1"/>
</dbReference>
<evidence type="ECO:0000256" key="2">
    <source>
        <dbReference type="SAM" id="Phobius"/>
    </source>
</evidence>
<evidence type="ECO:0000313" key="5">
    <source>
        <dbReference type="EMBL" id="CUV08602.1"/>
    </source>
</evidence>
<dbReference type="PANTHER" id="PTHR43818:SF11">
    <property type="entry name" value="BCDNA.GH03377"/>
    <property type="match status" value="1"/>
</dbReference>
<keyword evidence="2" id="KW-1133">Transmembrane helix</keyword>
<dbReference type="InterPro" id="IPR050463">
    <property type="entry name" value="Gfo/Idh/MocA_oxidrdct_glycsds"/>
</dbReference>
<keyword evidence="2" id="KW-0812">Transmembrane</keyword>
<dbReference type="SUPFAM" id="SSF55347">
    <property type="entry name" value="Glyceraldehyde-3-phosphate dehydrogenase-like, C-terminal domain"/>
    <property type="match status" value="1"/>
</dbReference>
<feature type="domain" description="Gfo/Idh/MocA-like oxidoreductase N-terminal" evidence="3">
    <location>
        <begin position="135"/>
        <end position="242"/>
    </location>
</feature>
<dbReference type="Gene3D" id="3.40.50.720">
    <property type="entry name" value="NAD(P)-binding Rossmann-like Domain"/>
    <property type="match status" value="1"/>
</dbReference>
<dbReference type="InterPro" id="IPR036291">
    <property type="entry name" value="NAD(P)-bd_dom_sf"/>
</dbReference>
<evidence type="ECO:0000256" key="1">
    <source>
        <dbReference type="ARBA" id="ARBA00023002"/>
    </source>
</evidence>
<dbReference type="GO" id="GO:0050112">
    <property type="term" value="F:inositol 2-dehydrogenase (NAD+) activity"/>
    <property type="evidence" value="ECO:0007669"/>
    <property type="project" value="UniProtKB-EC"/>
</dbReference>
<evidence type="ECO:0000259" key="4">
    <source>
        <dbReference type="Pfam" id="PF19051"/>
    </source>
</evidence>
<dbReference type="AlphaFoldDB" id="A0A160VEE0"/>
<dbReference type="EC" id="1.1.1.18" evidence="5"/>
<keyword evidence="2" id="KW-0472">Membrane</keyword>
<dbReference type="EMBL" id="FAXC01000090">
    <property type="protein sequence ID" value="CUV08602.1"/>
    <property type="molecule type" value="Genomic_DNA"/>
</dbReference>
<reference evidence="5" key="1">
    <citation type="submission" date="2015-10" db="EMBL/GenBank/DDBJ databases">
        <authorList>
            <person name="Gilbert D.G."/>
        </authorList>
    </citation>
    <scope>NUCLEOTIDE SEQUENCE</scope>
</reference>
<dbReference type="Gene3D" id="3.30.360.10">
    <property type="entry name" value="Dihydrodipicolinate Reductase, domain 2"/>
    <property type="match status" value="1"/>
</dbReference>
<keyword evidence="1 5" id="KW-0560">Oxidoreductase</keyword>
<dbReference type="GO" id="GO:0000166">
    <property type="term" value="F:nucleotide binding"/>
    <property type="evidence" value="ECO:0007669"/>
    <property type="project" value="InterPro"/>
</dbReference>
<evidence type="ECO:0000259" key="3">
    <source>
        <dbReference type="Pfam" id="PF01408"/>
    </source>
</evidence>
<accession>A0A160VEE0</accession>
<proteinExistence type="predicted"/>
<dbReference type="InterPro" id="IPR000683">
    <property type="entry name" value="Gfo/Idh/MocA-like_OxRdtase_N"/>
</dbReference>
<feature type="transmembrane region" description="Helical" evidence="2">
    <location>
        <begin position="27"/>
        <end position="45"/>
    </location>
</feature>
<name>A0A160VEE0_9ZZZZ</name>
<dbReference type="PANTHER" id="PTHR43818">
    <property type="entry name" value="BCDNA.GH03377"/>
    <property type="match status" value="1"/>
</dbReference>
<sequence>MADTKTNKTEEQQSSQNSGLQFERRDIIKGLAAVPAMLLFLWNYFKKQALDKMRSGEIMEELSLKKKAPAVLKTKKPGDLIRLGVIGYGWRGAQDVKAAGFGNPEWAAKAKDAADKNKLDKRFETYLQQDDLNLALTGVCDVFDTRREQGIASSTASIRPNGVAQQNTPAKGYLDYQDLLASDDIDAVIITTPDHWHSKIAIDAERAGKHVYVEKCMTRTMEEAHDMYAAFKGSKMKLQLGHHSRAVASHEKAREIIENDILGPITLVEVTTNRNSPGGAWVYPIQWNSIEDVYRKYESKDRFATPKTLDWDRWQGPAPNKVPFNLERYFRWRCWYDYGTGLSGDLLSHDFDAVNQIMDLGIPKTASSSGGIYRYTKANFPDMIEHERDVPDNFQTVFEYPERNLTVMYSATLTNSNHRGKVFMGHDATMEVGSGLTVTPDNSSTRYKQKIADGIINTSLPMFAYSPGSKDIDGVTSATAKYFAQKGLMYTYKEGKRVDPTHLHVADWLDCIRNGGAPQCNIEEGFEEAVACHMATQSYLEGRRVEWDPVKRKIV</sequence>